<keyword evidence="1" id="KW-0812">Transmembrane</keyword>
<accession>A0A931BJV6</accession>
<feature type="transmembrane region" description="Helical" evidence="1">
    <location>
        <begin position="91"/>
        <end position="111"/>
    </location>
</feature>
<dbReference type="RefSeq" id="WP_196285940.1">
    <property type="nucleotide sequence ID" value="NZ_JADQDP010000002.1"/>
</dbReference>
<feature type="transmembrane region" description="Helical" evidence="1">
    <location>
        <begin position="181"/>
        <end position="206"/>
    </location>
</feature>
<keyword evidence="3" id="KW-1185">Reference proteome</keyword>
<feature type="transmembrane region" description="Helical" evidence="1">
    <location>
        <begin position="212"/>
        <end position="233"/>
    </location>
</feature>
<dbReference type="AlphaFoldDB" id="A0A931BJV6"/>
<protein>
    <submittedName>
        <fullName evidence="2">Uncharacterized protein</fullName>
    </submittedName>
</protein>
<keyword evidence="1" id="KW-0472">Membrane</keyword>
<feature type="transmembrane region" description="Helical" evidence="1">
    <location>
        <begin position="117"/>
        <end position="134"/>
    </location>
</feature>
<dbReference type="EMBL" id="JADQDP010000002">
    <property type="protein sequence ID" value="MBF9141588.1"/>
    <property type="molecule type" value="Genomic_DNA"/>
</dbReference>
<proteinExistence type="predicted"/>
<keyword evidence="1" id="KW-1133">Transmembrane helix</keyword>
<gene>
    <name evidence="2" type="ORF">I2I01_08075</name>
</gene>
<evidence type="ECO:0000313" key="3">
    <source>
        <dbReference type="Proteomes" id="UP000645610"/>
    </source>
</evidence>
<sequence length="234" mass="24328">MYQDAELTPKTAVATQPSETACFGNPLLPAVPAASSLSALQRATRQPPHGSRFGVVKRCGQLLPHGKADRHALPVAASEPKRKRSIDDPPWGGIMFLLGVSLCVAAVISGIKIGGLLGLGVGVLMYLVDAYIGARGFAGPDKHASASVYSGPTRHRLKFIILNKARKPTQKDVSDTSLGQIIFIIGGLMMITGIFAGIILGLLSIFPSVSLGTLALWLLFGGCLLAGAAYGGIG</sequence>
<evidence type="ECO:0000256" key="1">
    <source>
        <dbReference type="SAM" id="Phobius"/>
    </source>
</evidence>
<organism evidence="2 3">
    <name type="scientific">Hymenobacter properus</name>
    <dbReference type="NCBI Taxonomy" id="2791026"/>
    <lineage>
        <taxon>Bacteria</taxon>
        <taxon>Pseudomonadati</taxon>
        <taxon>Bacteroidota</taxon>
        <taxon>Cytophagia</taxon>
        <taxon>Cytophagales</taxon>
        <taxon>Hymenobacteraceae</taxon>
        <taxon>Hymenobacter</taxon>
    </lineage>
</organism>
<reference evidence="2 3" key="1">
    <citation type="submission" date="2020-11" db="EMBL/GenBank/DDBJ databases">
        <authorList>
            <person name="Kim M.K."/>
        </authorList>
    </citation>
    <scope>NUCLEOTIDE SEQUENCE [LARGE SCALE GENOMIC DNA]</scope>
    <source>
        <strain evidence="2 3">BT439</strain>
    </source>
</reference>
<name>A0A931BJV6_9BACT</name>
<dbReference type="Proteomes" id="UP000645610">
    <property type="component" value="Unassembled WGS sequence"/>
</dbReference>
<comment type="caution">
    <text evidence="2">The sequence shown here is derived from an EMBL/GenBank/DDBJ whole genome shotgun (WGS) entry which is preliminary data.</text>
</comment>
<evidence type="ECO:0000313" key="2">
    <source>
        <dbReference type="EMBL" id="MBF9141588.1"/>
    </source>
</evidence>